<name>A0A7C9UXN4_9PROT</name>
<dbReference type="Pfam" id="PF17805">
    <property type="entry name" value="AsnC_trans_reg2"/>
    <property type="match status" value="1"/>
</dbReference>
<feature type="domain" description="Siroheme decarboxylase NirL-like HTH" evidence="2">
    <location>
        <begin position="17"/>
        <end position="53"/>
    </location>
</feature>
<organism evidence="3 4">
    <name type="scientific">Magnetospirillum aberrantis SpK</name>
    <dbReference type="NCBI Taxonomy" id="908842"/>
    <lineage>
        <taxon>Bacteria</taxon>
        <taxon>Pseudomonadati</taxon>
        <taxon>Pseudomonadota</taxon>
        <taxon>Alphaproteobacteria</taxon>
        <taxon>Rhodospirillales</taxon>
        <taxon>Rhodospirillaceae</taxon>
        <taxon>Magnetospirillum</taxon>
    </lineage>
</organism>
<dbReference type="AlphaFoldDB" id="A0A7C9UXN4"/>
<dbReference type="InterPro" id="IPR053953">
    <property type="entry name" value="NirdL-like_HTH"/>
</dbReference>
<dbReference type="InterPro" id="IPR040523">
    <property type="entry name" value="AsnC_trans_reg2"/>
</dbReference>
<sequence length="171" mass="19117">MDLPLPWENVARRLSAEGLPLTARPYRDLGRSLGLNEAETMRAVAALQHLGVVNRFGVILRNRALGFTVNGMCVFDLPDVRLAQAGTQVGALPFVSLCYARRRQPPVWPFNLFCMIHGRERDVVTRQFQQVRELLGTDVPADILISRRCFKQRGATYAPEATPWTPSTGIS</sequence>
<evidence type="ECO:0000313" key="3">
    <source>
        <dbReference type="EMBL" id="NFV81012.1"/>
    </source>
</evidence>
<feature type="domain" description="Siroheme decarboxylase AsnC-like ligand binding" evidence="1">
    <location>
        <begin position="65"/>
        <end position="151"/>
    </location>
</feature>
<evidence type="ECO:0000313" key="4">
    <source>
        <dbReference type="Proteomes" id="UP000480684"/>
    </source>
</evidence>
<proteinExistence type="predicted"/>
<dbReference type="Pfam" id="PF22451">
    <property type="entry name" value="NirdL-like_HTH"/>
    <property type="match status" value="1"/>
</dbReference>
<gene>
    <name evidence="3" type="ORF">G4223_12915</name>
</gene>
<keyword evidence="4" id="KW-1185">Reference proteome</keyword>
<evidence type="ECO:0000259" key="2">
    <source>
        <dbReference type="Pfam" id="PF22451"/>
    </source>
</evidence>
<dbReference type="RefSeq" id="WP_163680260.1">
    <property type="nucleotide sequence ID" value="NZ_JAAIYP010000038.1"/>
</dbReference>
<dbReference type="Proteomes" id="UP000480684">
    <property type="component" value="Unassembled WGS sequence"/>
</dbReference>
<accession>A0A7C9UXN4</accession>
<reference evidence="3 4" key="1">
    <citation type="submission" date="2020-02" db="EMBL/GenBank/DDBJ databases">
        <authorList>
            <person name="Dziuba M."/>
            <person name="Kuznetsov B."/>
            <person name="Mardanov A."/>
            <person name="Ravin N."/>
            <person name="Grouzdev D."/>
        </authorList>
    </citation>
    <scope>NUCLEOTIDE SEQUENCE [LARGE SCALE GENOMIC DNA]</scope>
    <source>
        <strain evidence="3 4">SpK</strain>
    </source>
</reference>
<protein>
    <submittedName>
        <fullName evidence="3">Lrp/AsnC family transcriptional regulator</fullName>
    </submittedName>
</protein>
<comment type="caution">
    <text evidence="3">The sequence shown here is derived from an EMBL/GenBank/DDBJ whole genome shotgun (WGS) entry which is preliminary data.</text>
</comment>
<evidence type="ECO:0000259" key="1">
    <source>
        <dbReference type="Pfam" id="PF17805"/>
    </source>
</evidence>
<dbReference type="EMBL" id="JAAIYP010000038">
    <property type="protein sequence ID" value="NFV81012.1"/>
    <property type="molecule type" value="Genomic_DNA"/>
</dbReference>
<dbReference type="Gene3D" id="3.30.70.3460">
    <property type="match status" value="1"/>
</dbReference>